<dbReference type="SUPFAM" id="SSF56672">
    <property type="entry name" value="DNA/RNA polymerases"/>
    <property type="match status" value="1"/>
</dbReference>
<accession>A0A1G2TYF5</accession>
<gene>
    <name evidence="3" type="ORF">A3A90_00895</name>
</gene>
<name>A0A1G2TYF5_9BACT</name>
<dbReference type="Proteomes" id="UP000178404">
    <property type="component" value="Unassembled WGS sequence"/>
</dbReference>
<feature type="domain" description="Reverse transcriptase" evidence="2">
    <location>
        <begin position="1"/>
        <end position="265"/>
    </location>
</feature>
<evidence type="ECO:0000256" key="1">
    <source>
        <dbReference type="SAM" id="MobiDB-lite"/>
    </source>
</evidence>
<dbReference type="InterPro" id="IPR051083">
    <property type="entry name" value="GrpII_Intron_Splice-Mob/Def"/>
</dbReference>
<dbReference type="PANTHER" id="PTHR34047:SF8">
    <property type="entry name" value="PROTEIN YKFC"/>
    <property type="match status" value="1"/>
</dbReference>
<comment type="caution">
    <text evidence="3">The sequence shown here is derived from an EMBL/GenBank/DDBJ whole genome shotgun (WGS) entry which is preliminary data.</text>
</comment>
<dbReference type="AlphaFoldDB" id="A0A1G2TYF5"/>
<dbReference type="InterPro" id="IPR000477">
    <property type="entry name" value="RT_dom"/>
</dbReference>
<dbReference type="PANTHER" id="PTHR34047">
    <property type="entry name" value="NUCLEAR INTRON MATURASE 1, MITOCHONDRIAL-RELATED"/>
    <property type="match status" value="1"/>
</dbReference>
<evidence type="ECO:0000313" key="4">
    <source>
        <dbReference type="Proteomes" id="UP000178404"/>
    </source>
</evidence>
<dbReference type="CDD" id="cd01651">
    <property type="entry name" value="RT_G2_intron"/>
    <property type="match status" value="1"/>
</dbReference>
<dbReference type="Pfam" id="PF00078">
    <property type="entry name" value="RVT_1"/>
    <property type="match status" value="1"/>
</dbReference>
<protein>
    <recommendedName>
        <fullName evidence="2">Reverse transcriptase domain-containing protein</fullName>
    </recommendedName>
</protein>
<dbReference type="InterPro" id="IPR043502">
    <property type="entry name" value="DNA/RNA_pol_sf"/>
</dbReference>
<organism evidence="3 4">
    <name type="scientific">Candidatus Zambryskibacteria bacterium RIFCSPLOWO2_01_FULL_35_19</name>
    <dbReference type="NCBI Taxonomy" id="1802757"/>
    <lineage>
        <taxon>Bacteria</taxon>
        <taxon>Candidatus Zambryskiibacteriota</taxon>
    </lineage>
</organism>
<reference evidence="3 4" key="1">
    <citation type="journal article" date="2016" name="Nat. Commun.">
        <title>Thousands of microbial genomes shed light on interconnected biogeochemical processes in an aquifer system.</title>
        <authorList>
            <person name="Anantharaman K."/>
            <person name="Brown C.T."/>
            <person name="Hug L.A."/>
            <person name="Sharon I."/>
            <person name="Castelle C.J."/>
            <person name="Probst A.J."/>
            <person name="Thomas B.C."/>
            <person name="Singh A."/>
            <person name="Wilkins M.J."/>
            <person name="Karaoz U."/>
            <person name="Brodie E.L."/>
            <person name="Williams K.H."/>
            <person name="Hubbard S.S."/>
            <person name="Banfield J.F."/>
        </authorList>
    </citation>
    <scope>NUCLEOTIDE SEQUENCE [LARGE SCALE GENOMIC DNA]</scope>
</reference>
<feature type="region of interest" description="Disordered" evidence="1">
    <location>
        <begin position="320"/>
        <end position="341"/>
    </location>
</feature>
<evidence type="ECO:0000259" key="2">
    <source>
        <dbReference type="PROSITE" id="PS50878"/>
    </source>
</evidence>
<dbReference type="PROSITE" id="PS50878">
    <property type="entry name" value="RT_POL"/>
    <property type="match status" value="1"/>
</dbReference>
<proteinExistence type="predicted"/>
<dbReference type="EMBL" id="MHWA01000004">
    <property type="protein sequence ID" value="OHB02338.1"/>
    <property type="molecule type" value="Genomic_DNA"/>
</dbReference>
<sequence length="341" mass="40701">MFEKIISLKNLFDAWTEFRRDKRRKKDVAEFELNLEDNIFKLHEDLVNGVYKHGGYFSFFINDPKKRHIHKASVRDRLLHHAIIRVIEQMWDKKFIFDSWSSRKYKGTHWAIKRLYKMGLKLSRNNSRTLWVLKLDIRKFFDSVDHEILLKILRKETFDCRLIKLFEDITESFGSGIPLGNLTSQIFANIYMDKLDQFVKHELKVKGYIRYADDFILMHTDKSFLELCLSKIQNFTEQNLKLRIHPDKIVLKTYSSGIDYLGYVCFPSYRILRTKTKKRILRKATDKNFSSYNGILSHCRSRNLKIKLLQKLNRRVPKKWTKGKANNIKSSSTAQPQIRPQ</sequence>
<evidence type="ECO:0000313" key="3">
    <source>
        <dbReference type="EMBL" id="OHB02338.1"/>
    </source>
</evidence>
<feature type="compositionally biased region" description="Polar residues" evidence="1">
    <location>
        <begin position="327"/>
        <end position="341"/>
    </location>
</feature>